<dbReference type="AlphaFoldDB" id="D8UIB0"/>
<evidence type="ECO:0000313" key="1">
    <source>
        <dbReference type="EMBL" id="EFJ40557.1"/>
    </source>
</evidence>
<reference evidence="1 2" key="1">
    <citation type="journal article" date="2010" name="Science">
        <title>Genomic analysis of organismal complexity in the multicellular green alga Volvox carteri.</title>
        <authorList>
            <person name="Prochnik S.E."/>
            <person name="Umen J."/>
            <person name="Nedelcu A.M."/>
            <person name="Hallmann A."/>
            <person name="Miller S.M."/>
            <person name="Nishii I."/>
            <person name="Ferris P."/>
            <person name="Kuo A."/>
            <person name="Mitros T."/>
            <person name="Fritz-Laylin L.K."/>
            <person name="Hellsten U."/>
            <person name="Chapman J."/>
            <person name="Simakov O."/>
            <person name="Rensing S.A."/>
            <person name="Terry A."/>
            <person name="Pangilinan J."/>
            <person name="Kapitonov V."/>
            <person name="Jurka J."/>
            <person name="Salamov A."/>
            <person name="Shapiro H."/>
            <person name="Schmutz J."/>
            <person name="Grimwood J."/>
            <person name="Lindquist E."/>
            <person name="Lucas S."/>
            <person name="Grigoriev I.V."/>
            <person name="Schmitt R."/>
            <person name="Kirk D."/>
            <person name="Rokhsar D.S."/>
        </authorList>
    </citation>
    <scope>NUCLEOTIDE SEQUENCE [LARGE SCALE GENOMIC DNA]</scope>
    <source>
        <strain evidence="2">f. Nagariensis / Eve</strain>
    </source>
</reference>
<gene>
    <name evidence="1" type="ORF">VOLCADRAFT_99661</name>
</gene>
<sequence>MYRWYDDRWPVVNLLQKRQKLDKLAELGFAEDMAEVLVETLGLDPIGKSTDAAIAEAMAGEGLVDLASVIVVAGEVDDNAPLSDVNARTAVKSLRILAPNLGAAKALQLAKAACALTAQPSDESDEGLSPLLDPLEQERKTNEEMAKALVGCHIAAMPVASDDSESMAISLPSPVISSLAEPCAVPTADGPAMAMSACSWGAVVLGHSAAAVARAAAAASMCSASVLSSNQQWLSLRVKDWNCIQAESHSSNGLGEPAEVASPAVCQQV</sequence>
<dbReference type="InParanoid" id="D8UIB0"/>
<dbReference type="KEGG" id="vcn:VOLCADRAFT_99661"/>
<dbReference type="EMBL" id="GL378413">
    <property type="protein sequence ID" value="EFJ40557.1"/>
    <property type="molecule type" value="Genomic_DNA"/>
</dbReference>
<dbReference type="GeneID" id="9627866"/>
<dbReference type="eggNOG" id="ENOG502QS2B">
    <property type="taxonomic scope" value="Eukaryota"/>
</dbReference>
<dbReference type="RefSeq" id="XP_002958407.1">
    <property type="nucleotide sequence ID" value="XM_002958361.1"/>
</dbReference>
<evidence type="ECO:0000313" key="2">
    <source>
        <dbReference type="Proteomes" id="UP000001058"/>
    </source>
</evidence>
<keyword evidence="2" id="KW-1185">Reference proteome</keyword>
<proteinExistence type="predicted"/>
<protein>
    <submittedName>
        <fullName evidence="1">Uncharacterized protein</fullName>
    </submittedName>
</protein>
<organism evidence="2">
    <name type="scientific">Volvox carteri f. nagariensis</name>
    <dbReference type="NCBI Taxonomy" id="3068"/>
    <lineage>
        <taxon>Eukaryota</taxon>
        <taxon>Viridiplantae</taxon>
        <taxon>Chlorophyta</taxon>
        <taxon>core chlorophytes</taxon>
        <taxon>Chlorophyceae</taxon>
        <taxon>CS clade</taxon>
        <taxon>Chlamydomonadales</taxon>
        <taxon>Volvocaceae</taxon>
        <taxon>Volvox</taxon>
    </lineage>
</organism>
<name>D8UIB0_VOLCA</name>
<dbReference type="Proteomes" id="UP000001058">
    <property type="component" value="Unassembled WGS sequence"/>
</dbReference>
<accession>D8UIB0</accession>